<gene>
    <name evidence="16" type="ORF">PMACD_LOCUS2519</name>
</gene>
<keyword evidence="5 12" id="KW-0479">Metal-binding</keyword>
<dbReference type="SMART" id="SM00356">
    <property type="entry name" value="ZnF_C3H1"/>
    <property type="match status" value="1"/>
</dbReference>
<feature type="region of interest" description="Disordered" evidence="13">
    <location>
        <begin position="292"/>
        <end position="315"/>
    </location>
</feature>
<evidence type="ECO:0000256" key="4">
    <source>
        <dbReference type="ARBA" id="ARBA00022491"/>
    </source>
</evidence>
<feature type="domain" description="G-patch" evidence="15">
    <location>
        <begin position="343"/>
        <end position="376"/>
    </location>
</feature>
<evidence type="ECO:0000256" key="1">
    <source>
        <dbReference type="ARBA" id="ARBA00004062"/>
    </source>
</evidence>
<proteinExistence type="predicted"/>
<evidence type="ECO:0000313" key="16">
    <source>
        <dbReference type="EMBL" id="CAF4784415.1"/>
    </source>
</evidence>
<dbReference type="Proteomes" id="UP000663880">
    <property type="component" value="Unassembled WGS sequence"/>
</dbReference>
<dbReference type="GO" id="GO:0008270">
    <property type="term" value="F:zinc ion binding"/>
    <property type="evidence" value="ECO:0007669"/>
    <property type="project" value="UniProtKB-KW"/>
</dbReference>
<keyword evidence="17" id="KW-1185">Reference proteome</keyword>
<dbReference type="PANTHER" id="PTHR46297:SF1">
    <property type="entry name" value="ZINC FINGER CCCH-TYPE WITH G PATCH DOMAIN-CONTAINING PROTEIN"/>
    <property type="match status" value="1"/>
</dbReference>
<dbReference type="GO" id="GO:0001227">
    <property type="term" value="F:DNA-binding transcription repressor activity, RNA polymerase II-specific"/>
    <property type="evidence" value="ECO:0007669"/>
    <property type="project" value="TreeGrafter"/>
</dbReference>
<dbReference type="PROSITE" id="PS50174">
    <property type="entry name" value="G_PATCH"/>
    <property type="match status" value="1"/>
</dbReference>
<evidence type="ECO:0000256" key="3">
    <source>
        <dbReference type="ARBA" id="ARBA00022414"/>
    </source>
</evidence>
<protein>
    <recommendedName>
        <fullName evidence="3">Zinc finger CCCH-type with G patch domain-containing protein</fullName>
    </recommendedName>
</protein>
<feature type="compositionally biased region" description="Low complexity" evidence="13">
    <location>
        <begin position="292"/>
        <end position="306"/>
    </location>
</feature>
<dbReference type="EMBL" id="CAJOBZ010000004">
    <property type="protein sequence ID" value="CAF4784415.1"/>
    <property type="molecule type" value="Genomic_DNA"/>
</dbReference>
<feature type="compositionally biased region" description="Basic and acidic residues" evidence="13">
    <location>
        <begin position="62"/>
        <end position="72"/>
    </location>
</feature>
<keyword evidence="8" id="KW-0805">Transcription regulation</keyword>
<keyword evidence="11" id="KW-0539">Nucleus</keyword>
<keyword evidence="10" id="KW-0804">Transcription</keyword>
<dbReference type="OrthoDB" id="5842926at2759"/>
<feature type="region of interest" description="Disordered" evidence="13">
    <location>
        <begin position="53"/>
        <end position="72"/>
    </location>
</feature>
<dbReference type="Gene3D" id="2.30.30.1190">
    <property type="match status" value="1"/>
</dbReference>
<dbReference type="GO" id="GO:0005634">
    <property type="term" value="C:nucleus"/>
    <property type="evidence" value="ECO:0007669"/>
    <property type="project" value="UniProtKB-SubCell"/>
</dbReference>
<keyword evidence="7 12" id="KW-0862">Zinc</keyword>
<evidence type="ECO:0000256" key="8">
    <source>
        <dbReference type="ARBA" id="ARBA00023015"/>
    </source>
</evidence>
<dbReference type="PANTHER" id="PTHR46297">
    <property type="entry name" value="ZINC FINGER CCCH-TYPE WITH G PATCH DOMAIN-CONTAINING PROTEIN"/>
    <property type="match status" value="1"/>
</dbReference>
<accession>A0A821NE67</accession>
<evidence type="ECO:0000259" key="15">
    <source>
        <dbReference type="PROSITE" id="PS50174"/>
    </source>
</evidence>
<dbReference type="AlphaFoldDB" id="A0A821NE67"/>
<keyword evidence="9" id="KW-0238">DNA-binding</keyword>
<evidence type="ECO:0000256" key="13">
    <source>
        <dbReference type="SAM" id="MobiDB-lite"/>
    </source>
</evidence>
<comment type="caution">
    <text evidence="16">The sequence shown here is derived from an EMBL/GenBank/DDBJ whole genome shotgun (WGS) entry which is preliminary data.</text>
</comment>
<dbReference type="GO" id="GO:0000978">
    <property type="term" value="F:RNA polymerase II cis-regulatory region sequence-specific DNA binding"/>
    <property type="evidence" value="ECO:0007669"/>
    <property type="project" value="TreeGrafter"/>
</dbReference>
<evidence type="ECO:0000256" key="7">
    <source>
        <dbReference type="ARBA" id="ARBA00022833"/>
    </source>
</evidence>
<feature type="zinc finger region" description="C3H1-type" evidence="12">
    <location>
        <begin position="174"/>
        <end position="197"/>
    </location>
</feature>
<reference evidence="16" key="1">
    <citation type="submission" date="2021-02" db="EMBL/GenBank/DDBJ databases">
        <authorList>
            <person name="Steward A R."/>
        </authorList>
    </citation>
    <scope>NUCLEOTIDE SEQUENCE</scope>
</reference>
<comment type="function">
    <text evidence="1">Transcription repressor.</text>
</comment>
<evidence type="ECO:0000256" key="5">
    <source>
        <dbReference type="ARBA" id="ARBA00022723"/>
    </source>
</evidence>
<feature type="domain" description="C3H1-type" evidence="14">
    <location>
        <begin position="174"/>
        <end position="197"/>
    </location>
</feature>
<comment type="subcellular location">
    <subcellularLocation>
        <location evidence="2">Nucleus</location>
    </subcellularLocation>
</comment>
<evidence type="ECO:0000256" key="2">
    <source>
        <dbReference type="ARBA" id="ARBA00004123"/>
    </source>
</evidence>
<evidence type="ECO:0000256" key="6">
    <source>
        <dbReference type="ARBA" id="ARBA00022771"/>
    </source>
</evidence>
<keyword evidence="6 12" id="KW-0863">Zinc-finger</keyword>
<feature type="region of interest" description="Disordered" evidence="13">
    <location>
        <begin position="519"/>
        <end position="539"/>
    </location>
</feature>
<evidence type="ECO:0000256" key="9">
    <source>
        <dbReference type="ARBA" id="ARBA00023125"/>
    </source>
</evidence>
<evidence type="ECO:0000256" key="12">
    <source>
        <dbReference type="PROSITE-ProRule" id="PRU00723"/>
    </source>
</evidence>
<evidence type="ECO:0000256" key="10">
    <source>
        <dbReference type="ARBA" id="ARBA00023163"/>
    </source>
</evidence>
<evidence type="ECO:0000256" key="11">
    <source>
        <dbReference type="ARBA" id="ARBA00023242"/>
    </source>
</evidence>
<dbReference type="InterPro" id="IPR000571">
    <property type="entry name" value="Znf_CCCH"/>
</dbReference>
<sequence>MEDLSSSINQYKTQLLVVKQSLQSTSDAAERQSLLELQSELQQLIDLTQESIDAQSQQISTEPREENDIDTKNELDDEYALFMREMAQSGAFENEKSKEALNQSDSKNDDSDIEDELSSLLGMKCAVYHTHSWGGHSLHNAMVSSVVPRQDDDQFGDLQVRVLFTHPTHTEMLPCPYFLNGECKFDDEKCRYSHGAIVQLSSLKEAIEPHYDTLKVGSRVLLKLKPPDTEDVTTPKKSTEKYLLWHRGVVTSIDLENRLCTVKPEQRVNTGEKRKSANEEYHVQFEEIFPLSIGDDSSDSDGSISDTEYPERKVTRVESNSALIVDKSLQNNSPALGEWEKHTRGIASKLMLAMGYVAGSGLGATGEGRVQPVEARLLPAGKTLDHCMAISEKARTQDPLKVEQRLKRLQKREEERNKRAYEREKERERRNVFNFINKTLGDTTEANEVPTTSIDIKQTSSKDLNIEQFKLEEESRRVEGEIIKLKNTLGRYPPSTNGHRSVAQQLTEKSKELATLKNKEQQIAREQKHRKDKQKMTVF</sequence>
<name>A0A821NE67_9NEOP</name>
<keyword evidence="4" id="KW-0678">Repressor</keyword>
<dbReference type="Pfam" id="PF01585">
    <property type="entry name" value="G-patch"/>
    <property type="match status" value="1"/>
</dbReference>
<dbReference type="PROSITE" id="PS50103">
    <property type="entry name" value="ZF_C3H1"/>
    <property type="match status" value="1"/>
</dbReference>
<dbReference type="InterPro" id="IPR000467">
    <property type="entry name" value="G_patch_dom"/>
</dbReference>
<feature type="region of interest" description="Disordered" evidence="13">
    <location>
        <begin position="92"/>
        <end position="114"/>
    </location>
</feature>
<evidence type="ECO:0000313" key="17">
    <source>
        <dbReference type="Proteomes" id="UP000663880"/>
    </source>
</evidence>
<organism evidence="16 17">
    <name type="scientific">Pieris macdunnoughi</name>
    <dbReference type="NCBI Taxonomy" id="345717"/>
    <lineage>
        <taxon>Eukaryota</taxon>
        <taxon>Metazoa</taxon>
        <taxon>Ecdysozoa</taxon>
        <taxon>Arthropoda</taxon>
        <taxon>Hexapoda</taxon>
        <taxon>Insecta</taxon>
        <taxon>Pterygota</taxon>
        <taxon>Neoptera</taxon>
        <taxon>Endopterygota</taxon>
        <taxon>Lepidoptera</taxon>
        <taxon>Glossata</taxon>
        <taxon>Ditrysia</taxon>
        <taxon>Papilionoidea</taxon>
        <taxon>Pieridae</taxon>
        <taxon>Pierinae</taxon>
        <taxon>Pieris</taxon>
    </lineage>
</organism>
<evidence type="ECO:0000259" key="14">
    <source>
        <dbReference type="PROSITE" id="PS50103"/>
    </source>
</evidence>
<dbReference type="SMART" id="SM00443">
    <property type="entry name" value="G_patch"/>
    <property type="match status" value="1"/>
</dbReference>